<sequence length="1067" mass="120532">MAHRGHTSRQDRSARSGQNTPRTPRQTESKRWDKSVQIAAESGPAAKTSLIDSFLSNVRNVNLLDADNVNIDNCPVPERSEPPKNNFVNEQARTATLVAGVACDARAMAVQSLGCGHVPFMSALIPIEGSQWPIRASTDMENYGIESHGQYTKFLAVVEAPKLSQDYVPDIGKEVQMYFDMEYKFEKIPVTEMWPEDVEKVVNEFSRKFQDTDAAYSYTRNADGQTIEGLMTAKDVSLSKKELNEIRLDYIRKKIAKLILPNIPYELTDKQRNGLTTAEARIALAAEAIKTIITEHDQCPQEQRELLESWLEKNNTVQANTDDVSWTDIKWHGRRIIQVPGIVSGFQYYLLSTPKHPNWPPDLYPPPLRFVYDKPDVNGSVQALHDRLKLVIRTVIFYRAKVEVLKFKGRVCHAMNNLKDGSRGLHCWRYALNFNPAVAKTIKVNLLSELPGIAAGLANGKFRGEHAQAARALEFSNAGKFILQGGPGAGKSIFIQTALTTALEKDTVLNDITKRTTAVYTTSTNAMVNDAYAVFAERNPNRRTARAFMFREEVLAVLLYENIPRSEAQEDTEQKTSSAPRHRAISVFRQHVENITQSNRELYSPRQHEHSLAAIAIQRIIADPNSFISHCWPMRTEEPDSWKALKKTLLERIKDLLKAIILELDIIFCTPHTAKDLKNNCQDWNPTLSETRISSVQLSPAIRKKLRCETLAEKEDDVKVFEFDDLVSEQRRYPILARAQALHGVDFTLRENHRVYGSAGEYMSRNMFNGSMVSTHLGDRAASASLSEYVNENLEASKNLVWFDLDDAVETAAGTSNVNTAQARFCVELALQFCRECDFPLVTDWLAWKNGKLEKKAIRRGRVLIICMYAQQRELILSMLQQVPTHEYDLSHIEVRSVDQCLGHYREVVIMSIGRSAGAGHTRDIKRSNVALTRHILFLATVSSSEVGDKLANNLKSYRQYHSKHNLRKQIKGWHLWCEKCCQHGHSQERCDETLVCGFCRGPHAGRNCTKVPRDKATVADERWTEGATDKYWPRATEAVATGPAALTLGDGNKRLVILDNLERSVL</sequence>
<dbReference type="GO" id="GO:0043139">
    <property type="term" value="F:5'-3' DNA helicase activity"/>
    <property type="evidence" value="ECO:0007669"/>
    <property type="project" value="TreeGrafter"/>
</dbReference>
<feature type="region of interest" description="Disordered" evidence="5">
    <location>
        <begin position="1"/>
        <end position="35"/>
    </location>
</feature>
<feature type="compositionally biased region" description="Polar residues" evidence="5">
    <location>
        <begin position="15"/>
        <end position="24"/>
    </location>
</feature>
<evidence type="ECO:0000256" key="4">
    <source>
        <dbReference type="ARBA" id="ARBA00022840"/>
    </source>
</evidence>
<dbReference type="SUPFAM" id="SSF52540">
    <property type="entry name" value="P-loop containing nucleoside triphosphate hydrolases"/>
    <property type="match status" value="1"/>
</dbReference>
<proteinExistence type="predicted"/>
<dbReference type="Pfam" id="PF13087">
    <property type="entry name" value="AAA_12"/>
    <property type="match status" value="1"/>
</dbReference>
<feature type="domain" description="DNA2/NAM7 helicase-like C-terminal" evidence="6">
    <location>
        <begin position="741"/>
        <end position="939"/>
    </location>
</feature>
<evidence type="ECO:0000259" key="6">
    <source>
        <dbReference type="Pfam" id="PF13087"/>
    </source>
</evidence>
<dbReference type="EMBL" id="ANFO01000322">
    <property type="protein sequence ID" value="KGQ10425.1"/>
    <property type="molecule type" value="Genomic_DNA"/>
</dbReference>
<feature type="compositionally biased region" description="Basic and acidic residues" evidence="5">
    <location>
        <begin position="25"/>
        <end position="34"/>
    </location>
</feature>
<dbReference type="STRING" id="1245745.A0A0A2VW75"/>
<keyword evidence="2" id="KW-0378">Hydrolase</keyword>
<evidence type="ECO:0000313" key="8">
    <source>
        <dbReference type="Proteomes" id="UP000030106"/>
    </source>
</evidence>
<comment type="caution">
    <text evidence="7">The sequence shown here is derived from an EMBL/GenBank/DDBJ whole genome shotgun (WGS) entry which is preliminary data.</text>
</comment>
<dbReference type="InterPro" id="IPR027417">
    <property type="entry name" value="P-loop_NTPase"/>
</dbReference>
<dbReference type="AlphaFoldDB" id="A0A0A2VW75"/>
<dbReference type="Gene3D" id="3.40.50.300">
    <property type="entry name" value="P-loop containing nucleotide triphosphate hydrolases"/>
    <property type="match status" value="2"/>
</dbReference>
<dbReference type="PANTHER" id="PTHR43788">
    <property type="entry name" value="DNA2/NAM7 HELICASE FAMILY MEMBER"/>
    <property type="match status" value="1"/>
</dbReference>
<evidence type="ECO:0000256" key="1">
    <source>
        <dbReference type="ARBA" id="ARBA00022741"/>
    </source>
</evidence>
<dbReference type="PANTHER" id="PTHR43788:SF8">
    <property type="entry name" value="DNA-BINDING PROTEIN SMUBP-2"/>
    <property type="match status" value="1"/>
</dbReference>
<dbReference type="InterPro" id="IPR041679">
    <property type="entry name" value="DNA2/NAM7-like_C"/>
</dbReference>
<dbReference type="GO" id="GO:0005524">
    <property type="term" value="F:ATP binding"/>
    <property type="evidence" value="ECO:0007669"/>
    <property type="project" value="UniProtKB-KW"/>
</dbReference>
<protein>
    <submittedName>
        <fullName evidence="7">Regulator of nonsense transcripts 1</fullName>
    </submittedName>
</protein>
<dbReference type="Proteomes" id="UP000030106">
    <property type="component" value="Unassembled WGS sequence"/>
</dbReference>
<evidence type="ECO:0000256" key="2">
    <source>
        <dbReference type="ARBA" id="ARBA00022801"/>
    </source>
</evidence>
<name>A0A0A2VW75_BEABA</name>
<organism evidence="7 8">
    <name type="scientific">Beauveria bassiana D1-5</name>
    <dbReference type="NCBI Taxonomy" id="1245745"/>
    <lineage>
        <taxon>Eukaryota</taxon>
        <taxon>Fungi</taxon>
        <taxon>Dikarya</taxon>
        <taxon>Ascomycota</taxon>
        <taxon>Pezizomycotina</taxon>
        <taxon>Sordariomycetes</taxon>
        <taxon>Hypocreomycetidae</taxon>
        <taxon>Hypocreales</taxon>
        <taxon>Cordycipitaceae</taxon>
        <taxon>Beauveria</taxon>
    </lineage>
</organism>
<keyword evidence="1" id="KW-0547">Nucleotide-binding</keyword>
<evidence type="ECO:0000313" key="7">
    <source>
        <dbReference type="EMBL" id="KGQ10425.1"/>
    </source>
</evidence>
<keyword evidence="3" id="KW-0347">Helicase</keyword>
<reference evidence="7 8" key="1">
    <citation type="submission" date="2012-10" db="EMBL/GenBank/DDBJ databases">
        <title>Genome sequencing and analysis of entomopathogenic fungi Beauveria bassiana D1-5.</title>
        <authorList>
            <person name="Li Q."/>
            <person name="Wang L."/>
            <person name="Zhang Z."/>
            <person name="Wang Q."/>
            <person name="Ren J."/>
            <person name="Wang M."/>
            <person name="Xu W."/>
            <person name="Wang J."/>
            <person name="Lu Y."/>
            <person name="Du Q."/>
            <person name="Sun Z."/>
        </authorList>
    </citation>
    <scope>NUCLEOTIDE SEQUENCE [LARGE SCALE GENOMIC DNA]</scope>
    <source>
        <strain evidence="7 8">D1-5</strain>
    </source>
</reference>
<gene>
    <name evidence="7" type="ORF">BBAD15_g4250</name>
</gene>
<dbReference type="InterPro" id="IPR050534">
    <property type="entry name" value="Coronavir_polyprotein_1ab"/>
</dbReference>
<dbReference type="HOGENOM" id="CLU_279775_0_0_1"/>
<accession>A0A0A2VW75</accession>
<evidence type="ECO:0000256" key="3">
    <source>
        <dbReference type="ARBA" id="ARBA00022806"/>
    </source>
</evidence>
<evidence type="ECO:0000256" key="5">
    <source>
        <dbReference type="SAM" id="MobiDB-lite"/>
    </source>
</evidence>
<dbReference type="GO" id="GO:0016787">
    <property type="term" value="F:hydrolase activity"/>
    <property type="evidence" value="ECO:0007669"/>
    <property type="project" value="UniProtKB-KW"/>
</dbReference>
<dbReference type="OrthoDB" id="6513042at2759"/>
<keyword evidence="4" id="KW-0067">ATP-binding</keyword>